<dbReference type="Proteomes" id="UP000516314">
    <property type="component" value="Chromosome 3"/>
</dbReference>
<organism evidence="1 2">
    <name type="scientific">Arabidopsis thaliana</name>
    <name type="common">Mouse-ear cress</name>
    <dbReference type="NCBI Taxonomy" id="3702"/>
    <lineage>
        <taxon>Eukaryota</taxon>
        <taxon>Viridiplantae</taxon>
        <taxon>Streptophyta</taxon>
        <taxon>Embryophyta</taxon>
        <taxon>Tracheophyta</taxon>
        <taxon>Spermatophyta</taxon>
        <taxon>Magnoliopsida</taxon>
        <taxon>eudicotyledons</taxon>
        <taxon>Gunneridae</taxon>
        <taxon>Pentapetalae</taxon>
        <taxon>rosids</taxon>
        <taxon>malvids</taxon>
        <taxon>Brassicales</taxon>
        <taxon>Brassicaceae</taxon>
        <taxon>Camelineae</taxon>
        <taxon>Arabidopsis</taxon>
    </lineage>
</organism>
<proteinExistence type="predicted"/>
<name>A0A7G2ENF1_ARATH</name>
<dbReference type="PANTHER" id="PTHR33103:SF56">
    <property type="entry name" value="DUF674 FAMILY PROTEIN"/>
    <property type="match status" value="1"/>
</dbReference>
<dbReference type="InterPro" id="IPR007750">
    <property type="entry name" value="DUF674"/>
</dbReference>
<evidence type="ECO:0000313" key="2">
    <source>
        <dbReference type="Proteomes" id="UP000516314"/>
    </source>
</evidence>
<accession>A0A7G2ENF1</accession>
<dbReference type="Pfam" id="PF05056">
    <property type="entry name" value="DUF674"/>
    <property type="match status" value="2"/>
</dbReference>
<dbReference type="EMBL" id="LR881468">
    <property type="protein sequence ID" value="CAD5322488.1"/>
    <property type="molecule type" value="Genomic_DNA"/>
</dbReference>
<sequence>MAKSEKISLKLLVDEKKNKVVLAEAGQDFVDVLFGLLTFPMGTIARLLEKHQKLPQILGCYKNLSRSVSDMAVDDFKTEACKRQKVVTLNPIDPKTSKSCTSVVADSGFVKRNTKFIVSDDLIITPMNKFSTIGLLKKMQINMNDFEAQSICIYKAELVNILRASLTSSSALTNVLSNLLAKEPKKES</sequence>
<gene>
    <name evidence="1" type="ORF">AT9943_LOCUS10496</name>
</gene>
<dbReference type="PANTHER" id="PTHR33103">
    <property type="entry name" value="OS01G0153900 PROTEIN"/>
    <property type="match status" value="1"/>
</dbReference>
<reference evidence="1 2" key="1">
    <citation type="submission" date="2020-09" db="EMBL/GenBank/DDBJ databases">
        <authorList>
            <person name="Ashkenazy H."/>
        </authorList>
    </citation>
    <scope>NUCLEOTIDE SEQUENCE [LARGE SCALE GENOMIC DNA]</scope>
    <source>
        <strain evidence="2">cv. Cdm-0</strain>
    </source>
</reference>
<dbReference type="AlphaFoldDB" id="A0A7G2ENF1"/>
<protein>
    <submittedName>
        <fullName evidence="1">(thale cress) hypothetical protein</fullName>
    </submittedName>
</protein>
<evidence type="ECO:0000313" key="1">
    <source>
        <dbReference type="EMBL" id="CAD5322488.1"/>
    </source>
</evidence>